<dbReference type="Proteomes" id="UP000265882">
    <property type="component" value="Unassembled WGS sequence"/>
</dbReference>
<evidence type="ECO:0000313" key="2">
    <source>
        <dbReference type="EMBL" id="RJP25771.1"/>
    </source>
</evidence>
<name>A0A3A4PCT2_ABYX5</name>
<evidence type="ECO:0000256" key="1">
    <source>
        <dbReference type="SAM" id="SignalP"/>
    </source>
</evidence>
<evidence type="ECO:0008006" key="4">
    <source>
        <dbReference type="Google" id="ProtNLM"/>
    </source>
</evidence>
<dbReference type="InterPro" id="IPR012669">
    <property type="entry name" value="Pectate_lyase"/>
</dbReference>
<proteinExistence type="predicted"/>
<organism evidence="2 3">
    <name type="scientific">Abyssobacteria bacterium (strain SURF_5)</name>
    <dbReference type="NCBI Taxonomy" id="2093360"/>
    <lineage>
        <taxon>Bacteria</taxon>
        <taxon>Pseudomonadati</taxon>
        <taxon>Candidatus Hydrogenedentota</taxon>
        <taxon>Candidatus Abyssobacteria</taxon>
    </lineage>
</organism>
<sequence>MTKISAELKLFLACCMITLLLPASHAPAEHIPAEQVEETLRKAAAYFQSISTSGGYAGIYSLDLEKRYGEGLYEPVSPTQIWVQPPGTPAIGDSLLRAHLITGESMYLAAAREAGRALCWGQRKAGGWDHLADVSRLRPDSVYPERKRGACTFDDNITQGALSFLINLDAVLDEEWLSDSIRLGLNHILASQFENGAWPQWNPLKWWHYFFNGYHDYYTFNDGAINDCIKVLLKAHGTFKEDALLISAASGGDFIIFSQRAGPQAGWAQQYSHDMEPARARSFEPPGLCSAVTARNITTLVDLFLYTKDERFLAPIPAAIAWLEESKIGKNQWARLYELETNRPIYGDKDGKIHYDYNEISEERKRGYAWQAEFGIASAIGYYNEVKKIGAAEYLARSSSPINPAQRVQKADQLGQEVKAIIASLDEKGRWIDDGKIYSSTFVRNVNLLCDYLELVAVSP</sequence>
<evidence type="ECO:0000313" key="3">
    <source>
        <dbReference type="Proteomes" id="UP000265882"/>
    </source>
</evidence>
<accession>A0A3A4PCT2</accession>
<protein>
    <recommendedName>
        <fullName evidence="4">Pectic acid lyase</fullName>
    </recommendedName>
</protein>
<reference evidence="2 3" key="1">
    <citation type="journal article" date="2017" name="ISME J.">
        <title>Energy and carbon metabolisms in a deep terrestrial subsurface fluid microbial community.</title>
        <authorList>
            <person name="Momper L."/>
            <person name="Jungbluth S.P."/>
            <person name="Lee M.D."/>
            <person name="Amend J.P."/>
        </authorList>
    </citation>
    <scope>NUCLEOTIDE SEQUENCE [LARGE SCALE GENOMIC DNA]</scope>
    <source>
        <strain evidence="2">SURF_5</strain>
    </source>
</reference>
<comment type="caution">
    <text evidence="2">The sequence shown here is derived from an EMBL/GenBank/DDBJ whole genome shotgun (WGS) entry which is preliminary data.</text>
</comment>
<keyword evidence="1" id="KW-0732">Signal</keyword>
<dbReference type="SUPFAM" id="SSF81853">
    <property type="entry name" value="Family 10 polysaccharide lyase"/>
    <property type="match status" value="1"/>
</dbReference>
<dbReference type="EMBL" id="QZKU01000018">
    <property type="protein sequence ID" value="RJP25771.1"/>
    <property type="molecule type" value="Genomic_DNA"/>
</dbReference>
<feature type="signal peptide" evidence="1">
    <location>
        <begin position="1"/>
        <end position="28"/>
    </location>
</feature>
<dbReference type="AlphaFoldDB" id="A0A3A4PCT2"/>
<dbReference type="Pfam" id="PF09492">
    <property type="entry name" value="Pec_lyase"/>
    <property type="match status" value="2"/>
</dbReference>
<feature type="chain" id="PRO_5017406574" description="Pectic acid lyase" evidence="1">
    <location>
        <begin position="29"/>
        <end position="460"/>
    </location>
</feature>
<dbReference type="Gene3D" id="1.50.10.20">
    <property type="match status" value="1"/>
</dbReference>
<gene>
    <name evidence="2" type="ORF">C4520_01760</name>
</gene>